<name>A0ACA9M115_9GLOM</name>
<accession>A0ACA9M115</accession>
<organism evidence="1 2">
    <name type="scientific">Scutellospora calospora</name>
    <dbReference type="NCBI Taxonomy" id="85575"/>
    <lineage>
        <taxon>Eukaryota</taxon>
        <taxon>Fungi</taxon>
        <taxon>Fungi incertae sedis</taxon>
        <taxon>Mucoromycota</taxon>
        <taxon>Glomeromycotina</taxon>
        <taxon>Glomeromycetes</taxon>
        <taxon>Diversisporales</taxon>
        <taxon>Gigasporaceae</taxon>
        <taxon>Scutellospora</taxon>
    </lineage>
</organism>
<reference evidence="1" key="1">
    <citation type="submission" date="2021-06" db="EMBL/GenBank/DDBJ databases">
        <authorList>
            <person name="Kallberg Y."/>
            <person name="Tangrot J."/>
            <person name="Rosling A."/>
        </authorList>
    </citation>
    <scope>NUCLEOTIDE SEQUENCE</scope>
    <source>
        <strain evidence="1">AU212A</strain>
    </source>
</reference>
<keyword evidence="2" id="KW-1185">Reference proteome</keyword>
<sequence length="65" mass="7362">PEEPIPLFCDLCDNCLKHKSDSVDELVDVKIEIFDMLKIVEALCKNNDKIIVSIDIVDVFVLAEN</sequence>
<gene>
    <name evidence="1" type="ORF">SCALOS_LOCUS5599</name>
</gene>
<comment type="caution">
    <text evidence="1">The sequence shown here is derived from an EMBL/GenBank/DDBJ whole genome shotgun (WGS) entry which is preliminary data.</text>
</comment>
<evidence type="ECO:0000313" key="2">
    <source>
        <dbReference type="Proteomes" id="UP000789860"/>
    </source>
</evidence>
<evidence type="ECO:0000313" key="1">
    <source>
        <dbReference type="EMBL" id="CAG8563633.1"/>
    </source>
</evidence>
<protein>
    <submittedName>
        <fullName evidence="1">10647_t:CDS:1</fullName>
    </submittedName>
</protein>
<dbReference type="EMBL" id="CAJVPM010009371">
    <property type="protein sequence ID" value="CAG8563633.1"/>
    <property type="molecule type" value="Genomic_DNA"/>
</dbReference>
<feature type="non-terminal residue" evidence="1">
    <location>
        <position position="1"/>
    </location>
</feature>
<dbReference type="Proteomes" id="UP000789860">
    <property type="component" value="Unassembled WGS sequence"/>
</dbReference>
<feature type="non-terminal residue" evidence="1">
    <location>
        <position position="65"/>
    </location>
</feature>
<proteinExistence type="predicted"/>